<protein>
    <submittedName>
        <fullName evidence="3">Uncharacterized protein</fullName>
    </submittedName>
</protein>
<keyword evidence="2" id="KW-1133">Transmembrane helix</keyword>
<keyword evidence="2" id="KW-0812">Transmembrane</keyword>
<dbReference type="Proteomes" id="UP001372834">
    <property type="component" value="Unassembled WGS sequence"/>
</dbReference>
<evidence type="ECO:0000256" key="1">
    <source>
        <dbReference type="SAM" id="MobiDB-lite"/>
    </source>
</evidence>
<feature type="region of interest" description="Disordered" evidence="1">
    <location>
        <begin position="1"/>
        <end position="23"/>
    </location>
</feature>
<accession>A0AAN8XNY8</accession>
<proteinExistence type="predicted"/>
<gene>
    <name evidence="3" type="ORF">RUM43_000661</name>
</gene>
<evidence type="ECO:0000313" key="3">
    <source>
        <dbReference type="EMBL" id="KAK6644394.1"/>
    </source>
</evidence>
<evidence type="ECO:0000313" key="4">
    <source>
        <dbReference type="Proteomes" id="UP001372834"/>
    </source>
</evidence>
<organism evidence="3 4">
    <name type="scientific">Polyplax serrata</name>
    <name type="common">Common mouse louse</name>
    <dbReference type="NCBI Taxonomy" id="468196"/>
    <lineage>
        <taxon>Eukaryota</taxon>
        <taxon>Metazoa</taxon>
        <taxon>Ecdysozoa</taxon>
        <taxon>Arthropoda</taxon>
        <taxon>Hexapoda</taxon>
        <taxon>Insecta</taxon>
        <taxon>Pterygota</taxon>
        <taxon>Neoptera</taxon>
        <taxon>Paraneoptera</taxon>
        <taxon>Psocodea</taxon>
        <taxon>Troctomorpha</taxon>
        <taxon>Phthiraptera</taxon>
        <taxon>Anoplura</taxon>
        <taxon>Polyplacidae</taxon>
        <taxon>Polyplax</taxon>
    </lineage>
</organism>
<reference evidence="3 4" key="1">
    <citation type="submission" date="2023-10" db="EMBL/GenBank/DDBJ databases">
        <title>Genomes of two closely related lineages of the louse Polyplax serrata with different host specificities.</title>
        <authorList>
            <person name="Martinu J."/>
            <person name="Tarabai H."/>
            <person name="Stefka J."/>
            <person name="Hypsa V."/>
        </authorList>
    </citation>
    <scope>NUCLEOTIDE SEQUENCE [LARGE SCALE GENOMIC DNA]</scope>
    <source>
        <strain evidence="3">HR10_N</strain>
    </source>
</reference>
<name>A0AAN8XNY8_POLSC</name>
<evidence type="ECO:0000256" key="2">
    <source>
        <dbReference type="SAM" id="Phobius"/>
    </source>
</evidence>
<feature type="transmembrane region" description="Helical" evidence="2">
    <location>
        <begin position="58"/>
        <end position="76"/>
    </location>
</feature>
<feature type="compositionally biased region" description="Basic and acidic residues" evidence="1">
    <location>
        <begin position="1"/>
        <end position="10"/>
    </location>
</feature>
<comment type="caution">
    <text evidence="3">The sequence shown here is derived from an EMBL/GenBank/DDBJ whole genome shotgun (WGS) entry which is preliminary data.</text>
</comment>
<feature type="transmembrane region" description="Helical" evidence="2">
    <location>
        <begin position="96"/>
        <end position="117"/>
    </location>
</feature>
<dbReference type="EMBL" id="JAWJWE010000001">
    <property type="protein sequence ID" value="KAK6644394.1"/>
    <property type="molecule type" value="Genomic_DNA"/>
</dbReference>
<sequence length="127" mass="13738">MATSKTEEKQVVPSTDPPDLIGSLPSGCRCGDENEFRRGQRNRGIMTFCNDNASFRQGAFEGCMIGLSIGVVLGSVRALVLDGVPHSEDETPCKTLISHIIGGLLSGALVGVVYVFFKNCMFKRRNL</sequence>
<keyword evidence="2" id="KW-0472">Membrane</keyword>
<dbReference type="AlphaFoldDB" id="A0AAN8XNY8"/>